<proteinExistence type="predicted"/>
<comment type="caution">
    <text evidence="1">The sequence shown here is derived from an EMBL/GenBank/DDBJ whole genome shotgun (WGS) entry which is preliminary data.</text>
</comment>
<protein>
    <submittedName>
        <fullName evidence="1">Leupaxin isoform X2</fullName>
    </submittedName>
</protein>
<dbReference type="AlphaFoldDB" id="A0ABD2A733"/>
<sequence>MTDVMRPMSPVRLATIQRHARWEQYVRYFPKNDLAAHCRLVFCLSSSYQEIFVEDTSYNSEDH</sequence>
<dbReference type="Proteomes" id="UP001607302">
    <property type="component" value="Unassembled WGS sequence"/>
</dbReference>
<gene>
    <name evidence="1" type="ORF">V1478_014123</name>
</gene>
<organism evidence="1 2">
    <name type="scientific">Vespula squamosa</name>
    <name type="common">Southern yellow jacket</name>
    <name type="synonym">Wasp</name>
    <dbReference type="NCBI Taxonomy" id="30214"/>
    <lineage>
        <taxon>Eukaryota</taxon>
        <taxon>Metazoa</taxon>
        <taxon>Ecdysozoa</taxon>
        <taxon>Arthropoda</taxon>
        <taxon>Hexapoda</taxon>
        <taxon>Insecta</taxon>
        <taxon>Pterygota</taxon>
        <taxon>Neoptera</taxon>
        <taxon>Endopterygota</taxon>
        <taxon>Hymenoptera</taxon>
        <taxon>Apocrita</taxon>
        <taxon>Aculeata</taxon>
        <taxon>Vespoidea</taxon>
        <taxon>Vespidae</taxon>
        <taxon>Vespinae</taxon>
        <taxon>Vespula</taxon>
    </lineage>
</organism>
<keyword evidence="2" id="KW-1185">Reference proteome</keyword>
<evidence type="ECO:0000313" key="2">
    <source>
        <dbReference type="Proteomes" id="UP001607302"/>
    </source>
</evidence>
<accession>A0ABD2A733</accession>
<evidence type="ECO:0000313" key="1">
    <source>
        <dbReference type="EMBL" id="KAL2716447.1"/>
    </source>
</evidence>
<reference evidence="1 2" key="1">
    <citation type="journal article" date="2024" name="Ann. Entomol. Soc. Am.">
        <title>Genomic analyses of the southern and eastern yellowjacket wasps (Hymenoptera: Vespidae) reveal evolutionary signatures of social life.</title>
        <authorList>
            <person name="Catto M.A."/>
            <person name="Caine P.B."/>
            <person name="Orr S.E."/>
            <person name="Hunt B.G."/>
            <person name="Goodisman M.A.D."/>
        </authorList>
    </citation>
    <scope>NUCLEOTIDE SEQUENCE [LARGE SCALE GENOMIC DNA]</scope>
    <source>
        <strain evidence="1">233</strain>
        <tissue evidence="1">Head and thorax</tissue>
    </source>
</reference>
<name>A0ABD2A733_VESSQ</name>
<dbReference type="EMBL" id="JAUDFV010000154">
    <property type="protein sequence ID" value="KAL2716447.1"/>
    <property type="molecule type" value="Genomic_DNA"/>
</dbReference>